<protein>
    <submittedName>
        <fullName evidence="10">TonB-dependent receptor</fullName>
    </submittedName>
</protein>
<evidence type="ECO:0000256" key="2">
    <source>
        <dbReference type="ARBA" id="ARBA00022448"/>
    </source>
</evidence>
<keyword evidence="3 8" id="KW-1134">Transmembrane beta strand</keyword>
<dbReference type="InterPro" id="IPR036942">
    <property type="entry name" value="Beta-barrel_TonB_sf"/>
</dbReference>
<reference evidence="10" key="1">
    <citation type="journal article" date="2020" name="mSystems">
        <title>Genome- and Community-Level Interaction Insights into Carbon Utilization and Element Cycling Functions of Hydrothermarchaeota in Hydrothermal Sediment.</title>
        <authorList>
            <person name="Zhou Z."/>
            <person name="Liu Y."/>
            <person name="Xu W."/>
            <person name="Pan J."/>
            <person name="Luo Z.H."/>
            <person name="Li M."/>
        </authorList>
    </citation>
    <scope>NUCLEOTIDE SEQUENCE [LARGE SCALE GENOMIC DNA]</scope>
    <source>
        <strain evidence="10">HyVt-380</strain>
    </source>
</reference>
<dbReference type="AlphaFoldDB" id="A0A7C1VZ69"/>
<evidence type="ECO:0000256" key="5">
    <source>
        <dbReference type="ARBA" id="ARBA00023077"/>
    </source>
</evidence>
<dbReference type="EMBL" id="DRHY01000055">
    <property type="protein sequence ID" value="HEC73217.1"/>
    <property type="molecule type" value="Genomic_DNA"/>
</dbReference>
<keyword evidence="2 8" id="KW-0813">Transport</keyword>
<dbReference type="PROSITE" id="PS52016">
    <property type="entry name" value="TONB_DEPENDENT_REC_3"/>
    <property type="match status" value="1"/>
</dbReference>
<dbReference type="Pfam" id="PF00593">
    <property type="entry name" value="TonB_dep_Rec_b-barrel"/>
    <property type="match status" value="1"/>
</dbReference>
<feature type="non-terminal residue" evidence="10">
    <location>
        <position position="1"/>
    </location>
</feature>
<evidence type="ECO:0000256" key="3">
    <source>
        <dbReference type="ARBA" id="ARBA00022452"/>
    </source>
</evidence>
<dbReference type="Gene3D" id="2.40.170.20">
    <property type="entry name" value="TonB-dependent receptor, beta-barrel domain"/>
    <property type="match status" value="1"/>
</dbReference>
<keyword evidence="5" id="KW-0798">TonB box</keyword>
<evidence type="ECO:0000256" key="6">
    <source>
        <dbReference type="ARBA" id="ARBA00023136"/>
    </source>
</evidence>
<feature type="domain" description="TonB-dependent receptor-like beta-barrel" evidence="9">
    <location>
        <begin position="18"/>
        <end position="99"/>
    </location>
</feature>
<evidence type="ECO:0000259" key="9">
    <source>
        <dbReference type="Pfam" id="PF00593"/>
    </source>
</evidence>
<dbReference type="PANTHER" id="PTHR30069:SF39">
    <property type="entry name" value="BLL6183 PROTEIN"/>
    <property type="match status" value="1"/>
</dbReference>
<dbReference type="InterPro" id="IPR039426">
    <property type="entry name" value="TonB-dep_rcpt-like"/>
</dbReference>
<evidence type="ECO:0000256" key="4">
    <source>
        <dbReference type="ARBA" id="ARBA00022692"/>
    </source>
</evidence>
<keyword evidence="6 8" id="KW-0472">Membrane</keyword>
<name>A0A7C1VZ69_9GAMM</name>
<evidence type="ECO:0000256" key="8">
    <source>
        <dbReference type="PROSITE-ProRule" id="PRU01360"/>
    </source>
</evidence>
<keyword evidence="10" id="KW-0675">Receptor</keyword>
<evidence type="ECO:0000256" key="7">
    <source>
        <dbReference type="ARBA" id="ARBA00023237"/>
    </source>
</evidence>
<sequence length="144" mass="16258">YVRATFEDDFDYSRGGDIYSVSKGDRLPSIPAHNLNLGADYAFTEQFSAGLTASYHSSQYYRGDEANDDKKIAGYRVVNLHSRYKVNKHLQFFAKVDNLFDSQYNTFGLYGEPDEAPGLDNLDDERFVGTSSPRAGWIGFKLTL</sequence>
<dbReference type="SUPFAM" id="SSF56935">
    <property type="entry name" value="Porins"/>
    <property type="match status" value="1"/>
</dbReference>
<dbReference type="Proteomes" id="UP000886384">
    <property type="component" value="Unassembled WGS sequence"/>
</dbReference>
<proteinExistence type="inferred from homology"/>
<evidence type="ECO:0000313" key="10">
    <source>
        <dbReference type="EMBL" id="HEC73217.1"/>
    </source>
</evidence>
<dbReference type="GO" id="GO:0009279">
    <property type="term" value="C:cell outer membrane"/>
    <property type="evidence" value="ECO:0007669"/>
    <property type="project" value="UniProtKB-SubCell"/>
</dbReference>
<organism evidence="10">
    <name type="scientific">Methylophaga aminisulfidivorans</name>
    <dbReference type="NCBI Taxonomy" id="230105"/>
    <lineage>
        <taxon>Bacteria</taxon>
        <taxon>Pseudomonadati</taxon>
        <taxon>Pseudomonadota</taxon>
        <taxon>Gammaproteobacteria</taxon>
        <taxon>Thiotrichales</taxon>
        <taxon>Piscirickettsiaceae</taxon>
        <taxon>Methylophaga</taxon>
    </lineage>
</organism>
<accession>A0A7C1VZ69</accession>
<dbReference type="GO" id="GO:0044718">
    <property type="term" value="P:siderophore transmembrane transport"/>
    <property type="evidence" value="ECO:0007669"/>
    <property type="project" value="TreeGrafter"/>
</dbReference>
<dbReference type="GO" id="GO:0015344">
    <property type="term" value="F:siderophore uptake transmembrane transporter activity"/>
    <property type="evidence" value="ECO:0007669"/>
    <property type="project" value="TreeGrafter"/>
</dbReference>
<comment type="subcellular location">
    <subcellularLocation>
        <location evidence="1 8">Cell outer membrane</location>
        <topology evidence="1 8">Multi-pass membrane protein</topology>
    </subcellularLocation>
</comment>
<evidence type="ECO:0000256" key="1">
    <source>
        <dbReference type="ARBA" id="ARBA00004571"/>
    </source>
</evidence>
<gene>
    <name evidence="10" type="ORF">ENI26_02465</name>
</gene>
<keyword evidence="4 8" id="KW-0812">Transmembrane</keyword>
<keyword evidence="7 8" id="KW-0998">Cell outer membrane</keyword>
<comment type="caution">
    <text evidence="10">The sequence shown here is derived from an EMBL/GenBank/DDBJ whole genome shotgun (WGS) entry which is preliminary data.</text>
</comment>
<dbReference type="PANTHER" id="PTHR30069">
    <property type="entry name" value="TONB-DEPENDENT OUTER MEMBRANE RECEPTOR"/>
    <property type="match status" value="1"/>
</dbReference>
<comment type="similarity">
    <text evidence="8">Belongs to the TonB-dependent receptor family.</text>
</comment>
<dbReference type="InterPro" id="IPR000531">
    <property type="entry name" value="Beta-barrel_TonB"/>
</dbReference>